<proteinExistence type="predicted"/>
<dbReference type="Pfam" id="PF02861">
    <property type="entry name" value="Clp_N"/>
    <property type="match status" value="1"/>
</dbReference>
<dbReference type="RefSeq" id="WP_146315581.1">
    <property type="nucleotide sequence ID" value="NZ_VCQV01000004.1"/>
</dbReference>
<organism evidence="4 5">
    <name type="scientific">Leekyejoonella antrihumi</name>
    <dbReference type="NCBI Taxonomy" id="1660198"/>
    <lineage>
        <taxon>Bacteria</taxon>
        <taxon>Bacillati</taxon>
        <taxon>Actinomycetota</taxon>
        <taxon>Actinomycetes</taxon>
        <taxon>Micrococcales</taxon>
        <taxon>Dermacoccaceae</taxon>
        <taxon>Leekyejoonella</taxon>
    </lineage>
</organism>
<dbReference type="Gene3D" id="1.10.1780.10">
    <property type="entry name" value="Clp, N-terminal domain"/>
    <property type="match status" value="2"/>
</dbReference>
<dbReference type="Proteomes" id="UP000320244">
    <property type="component" value="Unassembled WGS sequence"/>
</dbReference>
<dbReference type="InterPro" id="IPR036628">
    <property type="entry name" value="Clp_N_dom_sf"/>
</dbReference>
<keyword evidence="1" id="KW-0677">Repeat</keyword>
<dbReference type="InterPro" id="IPR004176">
    <property type="entry name" value="Clp_R_N"/>
</dbReference>
<keyword evidence="5" id="KW-1185">Reference proteome</keyword>
<feature type="region of interest" description="Disordered" evidence="2">
    <location>
        <begin position="115"/>
        <end position="179"/>
    </location>
</feature>
<dbReference type="GO" id="GO:0006508">
    <property type="term" value="P:proteolysis"/>
    <property type="evidence" value="ECO:0007669"/>
    <property type="project" value="UniProtKB-KW"/>
</dbReference>
<gene>
    <name evidence="4" type="ORF">FGL98_04710</name>
</gene>
<feature type="domain" description="Clp R" evidence="3">
    <location>
        <begin position="1"/>
        <end position="69"/>
    </location>
</feature>
<keyword evidence="4" id="KW-0378">Hydrolase</keyword>
<evidence type="ECO:0000313" key="5">
    <source>
        <dbReference type="Proteomes" id="UP000320244"/>
    </source>
</evidence>
<feature type="compositionally biased region" description="Basic and acidic residues" evidence="2">
    <location>
        <begin position="141"/>
        <end position="152"/>
    </location>
</feature>
<evidence type="ECO:0000259" key="3">
    <source>
        <dbReference type="PROSITE" id="PS51903"/>
    </source>
</evidence>
<evidence type="ECO:0000256" key="1">
    <source>
        <dbReference type="PROSITE-ProRule" id="PRU01251"/>
    </source>
</evidence>
<dbReference type="AlphaFoldDB" id="A0A563E718"/>
<reference evidence="4 5" key="2">
    <citation type="submission" date="2019-08" db="EMBL/GenBank/DDBJ databases">
        <title>Jejuicoccus antrihumi gen. nov., sp. nov., a new member of the family Dermacoccaceae isolated from a cave.</title>
        <authorList>
            <person name="Schumann P."/>
            <person name="Kim I.S."/>
        </authorList>
    </citation>
    <scope>NUCLEOTIDE SEQUENCE [LARGE SCALE GENOMIC DNA]</scope>
    <source>
        <strain evidence="4 5">C5-26</strain>
    </source>
</reference>
<dbReference type="GO" id="GO:0008233">
    <property type="term" value="F:peptidase activity"/>
    <property type="evidence" value="ECO:0007669"/>
    <property type="project" value="UniProtKB-KW"/>
</dbReference>
<protein>
    <submittedName>
        <fullName evidence="4">Clp protease</fullName>
    </submittedName>
</protein>
<feature type="compositionally biased region" description="Basic residues" evidence="2">
    <location>
        <begin position="124"/>
        <end position="136"/>
    </location>
</feature>
<name>A0A563E718_9MICO</name>
<keyword evidence="4" id="KW-0645">Protease</keyword>
<comment type="caution">
    <text evidence="4">The sequence shown here is derived from an EMBL/GenBank/DDBJ whole genome shotgun (WGS) entry which is preliminary data.</text>
</comment>
<reference evidence="4 5" key="1">
    <citation type="submission" date="2019-05" db="EMBL/GenBank/DDBJ databases">
        <authorList>
            <person name="Lee S.D."/>
        </authorList>
    </citation>
    <scope>NUCLEOTIDE SEQUENCE [LARGE SCALE GENOMIC DNA]</scope>
    <source>
        <strain evidence="4 5">C5-26</strain>
    </source>
</reference>
<dbReference type="PROSITE" id="PS51903">
    <property type="entry name" value="CLP_R"/>
    <property type="match status" value="1"/>
</dbReference>
<evidence type="ECO:0000313" key="4">
    <source>
        <dbReference type="EMBL" id="TWP38011.1"/>
    </source>
</evidence>
<dbReference type="EMBL" id="VCQV01000004">
    <property type="protein sequence ID" value="TWP38011.1"/>
    <property type="molecule type" value="Genomic_DNA"/>
</dbReference>
<dbReference type="SUPFAM" id="SSF81923">
    <property type="entry name" value="Double Clp-N motif"/>
    <property type="match status" value="1"/>
</dbReference>
<evidence type="ECO:0000256" key="2">
    <source>
        <dbReference type="SAM" id="MobiDB-lite"/>
    </source>
</evidence>
<dbReference type="OrthoDB" id="3628183at2"/>
<accession>A0A563E718</accession>
<sequence>MFDRISSEIRIAIIQASGESREMQHDSIGPEHVLLGLLTNVRGSAYRLLTAHGMQFDQARETLLAARAAQPTDGTTQECRDDASSNLDDDRDALRAIGIDLDKVRDAVKSAFGDDLTEGWGERRGRRGRARGHGPHGRGGPHGERGERHGFDPEDWAEFGPRGGGRGRRGPQSRRFGPFGRFSPAMFEVMQDARLAMRDGHGFAGCDLLQAIMQSGDPVVDAMLATADNLDALRADVAQQAAHTAAS</sequence>